<proteinExistence type="predicted"/>
<reference evidence="1 2" key="1">
    <citation type="submission" date="2023-04" db="EMBL/GenBank/DDBJ databases">
        <title>Streptomyces chengmaiensis sp. nov. isolated from the stem of mangrove plant in Hainan.</title>
        <authorList>
            <person name="Huang X."/>
            <person name="Zhou S."/>
            <person name="Chu X."/>
            <person name="Xie Y."/>
            <person name="Lin Y."/>
        </authorList>
    </citation>
    <scope>NUCLEOTIDE SEQUENCE [LARGE SCALE GENOMIC DNA]</scope>
    <source>
        <strain evidence="1 2">HNM0663</strain>
    </source>
</reference>
<evidence type="ECO:0000313" key="2">
    <source>
        <dbReference type="Proteomes" id="UP001223144"/>
    </source>
</evidence>
<dbReference type="Proteomes" id="UP001223144">
    <property type="component" value="Unassembled WGS sequence"/>
</dbReference>
<evidence type="ECO:0000313" key="1">
    <source>
        <dbReference type="EMBL" id="MDH2393186.1"/>
    </source>
</evidence>
<protein>
    <submittedName>
        <fullName evidence="1">Uncharacterized protein</fullName>
    </submittedName>
</protein>
<comment type="caution">
    <text evidence="1">The sequence shown here is derived from an EMBL/GenBank/DDBJ whole genome shotgun (WGS) entry which is preliminary data.</text>
</comment>
<dbReference type="EMBL" id="JARWBG010000059">
    <property type="protein sequence ID" value="MDH2393186.1"/>
    <property type="molecule type" value="Genomic_DNA"/>
</dbReference>
<organism evidence="1 2">
    <name type="scientific">Streptomyces chengmaiensis</name>
    <dbReference type="NCBI Taxonomy" id="3040919"/>
    <lineage>
        <taxon>Bacteria</taxon>
        <taxon>Bacillati</taxon>
        <taxon>Actinomycetota</taxon>
        <taxon>Actinomycetes</taxon>
        <taxon>Kitasatosporales</taxon>
        <taxon>Streptomycetaceae</taxon>
        <taxon>Streptomyces</taxon>
    </lineage>
</organism>
<keyword evidence="2" id="KW-1185">Reference proteome</keyword>
<sequence length="119" mass="13442">MVITVTRIQDARPVDVELIGDSTDAALLMELGTTTRNQINVKTPILTGHLQLLLSEDLGADEDEAVRELFRQAYALLDLSRRPSQDAPTFVAYFYMREVATLTRRFLWVYSQRNGLSAP</sequence>
<dbReference type="RefSeq" id="WP_279932414.1">
    <property type="nucleotide sequence ID" value="NZ_JARWBG010000059.1"/>
</dbReference>
<name>A0ABT6HWV5_9ACTN</name>
<gene>
    <name evidence="1" type="ORF">QCN29_31310</name>
</gene>
<accession>A0ABT6HWV5</accession>